<evidence type="ECO:0000256" key="19">
    <source>
        <dbReference type="PROSITE-ProRule" id="PRU00169"/>
    </source>
</evidence>
<dbReference type="Gene3D" id="3.30.565.10">
    <property type="entry name" value="Histidine kinase-like ATPase, C-terminal domain"/>
    <property type="match status" value="1"/>
</dbReference>
<dbReference type="EMBL" id="CP003153">
    <property type="protein sequence ID" value="AEV25183.1"/>
    <property type="molecule type" value="Genomic_DNA"/>
</dbReference>
<dbReference type="InterPro" id="IPR011006">
    <property type="entry name" value="CheY-like_superfamily"/>
</dbReference>
<dbReference type="eggNOG" id="COG5002">
    <property type="taxonomic scope" value="Bacteria"/>
</dbReference>
<evidence type="ECO:0000256" key="18">
    <source>
        <dbReference type="PROSITE-ProRule" id="PRU00110"/>
    </source>
</evidence>
<keyword evidence="6" id="KW-0808">Transferase</keyword>
<evidence type="ECO:0000256" key="3">
    <source>
        <dbReference type="ARBA" id="ARBA00012438"/>
    </source>
</evidence>
<dbReference type="InterPro" id="IPR008207">
    <property type="entry name" value="Sig_transdc_His_kin_Hpt_dom"/>
</dbReference>
<sequence>MGAAPSRQNESTIRRSLLIRVAALVFVSIALFSFGLYGLIIRPTVHDLAAREMRGAVEAMQSRISQKVGQVEYVARIARTWGENGELDLDDVRAFNQRFMPMLRNSPVISSVIFADNQGREILLLQRPDGAWNNRITDVQRHGKEVRWMAWQDERTLLSDERVVKDYDPRQRPWHRGALALERDDDLHWTQPYTFFTAQQPGITLSTRWRRGGETYVIAFDVLLADLSRFTGSLSVGDHGHAAVLTNDGLLLALPRHPGYSSDDQVRQALLQPAAKSPVESLRLAVEHWEQNGRGAFFATLGREQWITSVQPHRLQDQQLWLVAQAPLWDFIPGALRDVLLLAVLAVLALGLGLGVVMAARLARRVAVPLDILAGDSERIGALDFSPRQYRRTGWREIDRLAAAQEHMRETLQDATLRLEERVEQRTRELADAREESSRQLVLLQAIMDSMPNPVFFKDAEGRFLGCNRAYEDTFGVGRGQIVGKTVRELPFLSEEEKQELQAVSEAIIRDGIMMHRELQLPFADGLRHDTLYWANGFSREDGTPGGMVGVVVDISERKLMEEELRRARATAEEATEAKSLFLANMSHEIRTPMNAIIGMAHLAMKTELTPKQRDYVGKIHNAAISLLGIINDILDFSKIEAGKLSLEYVPFSLEDVLDNVSGLLGLKANEKGLELLFNVNAGTPAGLVGDPLRLNQILTNLVSNAIKFTERGQITLTTRPVDQAGDRVKLQFWIEDMGIGMSREQLLHLFQAFTQADGSTTRKYGGTGLGLSISRRLVEMMGGTIWADSTLGEGSTFCFTAWFGRAEELARPRTLPASLAGLRVLVADDNGAAREILGEALRHLDLRPDLVASGAEALAQLTEMQGGADPYRVLFLDWQMPDLDGVSTLHKLQQALPQAQWPRVVMVTAYDQEELRRQTENLGICGILVKPVSASTLFDVLVSLVDADNAPATPLHIAAPQTRIDGMRILLAEDNEINQQIAVELLQSMGAQVTVAGDGLQAVELLERSPDDSFDLVLMDLQMPHLDGYDATERLRCQQRFAHLPILAMTAHAMPEERERCLAIGMNDHLAKPIDPTALAATLARWYEERPGASAPAPTPAKDGTDALPPIPGVNTTQGLARMAGNQALYRRLLLRFVDTQTGTGEHIRQALADGDITAAEHLAHTLKGVAGNIGAEVLQQKATALDQALRRNDGQGQKLESLRQRLAEELAAVTGAIAAALAEEGGPAPTQAAPLDADQRHRARQLLAELAEQLEASEIHAGQLFRESRALLAGLLPPADLTGLEKAIADYDYDRALNIARAHL</sequence>
<evidence type="ECO:0000256" key="20">
    <source>
        <dbReference type="SAM" id="Phobius"/>
    </source>
</evidence>
<dbReference type="Gene3D" id="1.20.120.160">
    <property type="entry name" value="HPT domain"/>
    <property type="match status" value="1"/>
</dbReference>
<evidence type="ECO:0000256" key="7">
    <source>
        <dbReference type="ARBA" id="ARBA00022692"/>
    </source>
</evidence>
<comment type="function">
    <text evidence="14">Member of the two-component regulatory system BvgS/BvgA. Phosphorylates BvgA via a four-step phosphorelay in response to environmental signals.</text>
</comment>
<evidence type="ECO:0000256" key="13">
    <source>
        <dbReference type="ARBA" id="ARBA00023136"/>
    </source>
</evidence>
<dbReference type="CDD" id="cd00088">
    <property type="entry name" value="HPT"/>
    <property type="match status" value="1"/>
</dbReference>
<dbReference type="Proteomes" id="UP000005633">
    <property type="component" value="Chromosome"/>
</dbReference>
<evidence type="ECO:0000256" key="16">
    <source>
        <dbReference type="ARBA" id="ARBA00068150"/>
    </source>
</evidence>
<dbReference type="PRINTS" id="PR00344">
    <property type="entry name" value="BCTRLSENSOR"/>
</dbReference>
<dbReference type="InterPro" id="IPR005467">
    <property type="entry name" value="His_kinase_dom"/>
</dbReference>
<keyword evidence="12" id="KW-0902">Two-component regulatory system</keyword>
<dbReference type="NCBIfam" id="TIGR00229">
    <property type="entry name" value="sensory_box"/>
    <property type="match status" value="1"/>
</dbReference>
<dbReference type="CDD" id="cd18774">
    <property type="entry name" value="PDC2_HK_sensor"/>
    <property type="match status" value="1"/>
</dbReference>
<dbReference type="InterPro" id="IPR035965">
    <property type="entry name" value="PAS-like_dom_sf"/>
</dbReference>
<feature type="modified residue" description="4-aspartylphosphate" evidence="19">
    <location>
        <position position="1021"/>
    </location>
</feature>
<keyword evidence="10" id="KW-0067">ATP-binding</keyword>
<evidence type="ECO:0000256" key="9">
    <source>
        <dbReference type="ARBA" id="ARBA00022777"/>
    </source>
</evidence>
<dbReference type="SMART" id="SM00073">
    <property type="entry name" value="HPT"/>
    <property type="match status" value="1"/>
</dbReference>
<dbReference type="CDD" id="cd17546">
    <property type="entry name" value="REC_hyHK_CKI1_RcsC-like"/>
    <property type="match status" value="2"/>
</dbReference>
<evidence type="ECO:0000256" key="17">
    <source>
        <dbReference type="ARBA" id="ARBA00070152"/>
    </source>
</evidence>
<dbReference type="EC" id="2.7.13.3" evidence="3"/>
<comment type="catalytic activity">
    <reaction evidence="1">
        <text>ATP + protein L-histidine = ADP + protein N-phospho-L-histidine.</text>
        <dbReference type="EC" id="2.7.13.3"/>
    </reaction>
</comment>
<feature type="domain" description="Response regulatory" evidence="22">
    <location>
        <begin position="969"/>
        <end position="1088"/>
    </location>
</feature>
<evidence type="ECO:0000313" key="27">
    <source>
        <dbReference type="EMBL" id="AEV25183.1"/>
    </source>
</evidence>
<dbReference type="InterPro" id="IPR003660">
    <property type="entry name" value="HAMP_dom"/>
</dbReference>
<dbReference type="SMART" id="SM00388">
    <property type="entry name" value="HisKA"/>
    <property type="match status" value="1"/>
</dbReference>
<gene>
    <name evidence="27" type="ordered locus">Dsui_0776</name>
</gene>
<evidence type="ECO:0000256" key="12">
    <source>
        <dbReference type="ARBA" id="ARBA00023012"/>
    </source>
</evidence>
<dbReference type="InterPro" id="IPR001789">
    <property type="entry name" value="Sig_transdc_resp-reg_receiver"/>
</dbReference>
<dbReference type="Pfam" id="PF00072">
    <property type="entry name" value="Response_reg"/>
    <property type="match status" value="2"/>
</dbReference>
<dbReference type="PANTHER" id="PTHR45339:SF1">
    <property type="entry name" value="HYBRID SIGNAL TRANSDUCTION HISTIDINE KINASE J"/>
    <property type="match status" value="1"/>
</dbReference>
<evidence type="ECO:0000259" key="26">
    <source>
        <dbReference type="PROSITE" id="PS50894"/>
    </source>
</evidence>
<dbReference type="RefSeq" id="WP_014235884.1">
    <property type="nucleotide sequence ID" value="NC_016616.1"/>
</dbReference>
<feature type="transmembrane region" description="Helical" evidence="20">
    <location>
        <begin position="17"/>
        <end position="41"/>
    </location>
</feature>
<protein>
    <recommendedName>
        <fullName evidence="16">Sensory/regulatory protein RpfC</fullName>
        <ecNumber evidence="3">2.7.13.3</ecNumber>
    </recommendedName>
    <alternativeName>
        <fullName evidence="17">Virulence sensor protein BvgS</fullName>
    </alternativeName>
</protein>
<dbReference type="InterPro" id="IPR013656">
    <property type="entry name" value="PAS_4"/>
</dbReference>
<dbReference type="Pfam" id="PF01627">
    <property type="entry name" value="Hpt"/>
    <property type="match status" value="1"/>
</dbReference>
<feature type="modified residue" description="Phosphohistidine" evidence="18">
    <location>
        <position position="1166"/>
    </location>
</feature>
<dbReference type="PROSITE" id="PS50109">
    <property type="entry name" value="HIS_KIN"/>
    <property type="match status" value="1"/>
</dbReference>
<dbReference type="InterPro" id="IPR004358">
    <property type="entry name" value="Sig_transdc_His_kin-like_C"/>
</dbReference>
<dbReference type="InterPro" id="IPR036890">
    <property type="entry name" value="HATPase_C_sf"/>
</dbReference>
<dbReference type="InterPro" id="IPR003594">
    <property type="entry name" value="HATPase_dom"/>
</dbReference>
<dbReference type="PANTHER" id="PTHR45339">
    <property type="entry name" value="HYBRID SIGNAL TRANSDUCTION HISTIDINE KINASE J"/>
    <property type="match status" value="1"/>
</dbReference>
<dbReference type="FunFam" id="3.30.565.10:FF:000010">
    <property type="entry name" value="Sensor histidine kinase RcsC"/>
    <property type="match status" value="1"/>
</dbReference>
<dbReference type="CDD" id="cd00082">
    <property type="entry name" value="HisKA"/>
    <property type="match status" value="1"/>
</dbReference>
<dbReference type="STRING" id="640081.Dsui_0776"/>
<accession>G8QHN2</accession>
<evidence type="ECO:0000259" key="25">
    <source>
        <dbReference type="PROSITE" id="PS50885"/>
    </source>
</evidence>
<keyword evidence="4" id="KW-1003">Cell membrane</keyword>
<feature type="modified residue" description="4-aspartylphosphate" evidence="19">
    <location>
        <position position="878"/>
    </location>
</feature>
<evidence type="ECO:0000256" key="15">
    <source>
        <dbReference type="ARBA" id="ARBA00064003"/>
    </source>
</evidence>
<dbReference type="InterPro" id="IPR036641">
    <property type="entry name" value="HPT_dom_sf"/>
</dbReference>
<dbReference type="GO" id="GO:0005524">
    <property type="term" value="F:ATP binding"/>
    <property type="evidence" value="ECO:0007669"/>
    <property type="project" value="UniProtKB-KW"/>
</dbReference>
<feature type="domain" description="PAS" evidence="23">
    <location>
        <begin position="440"/>
        <end position="512"/>
    </location>
</feature>
<dbReference type="Gene3D" id="3.40.50.2300">
    <property type="match status" value="2"/>
</dbReference>
<dbReference type="SUPFAM" id="SSF55874">
    <property type="entry name" value="ATPase domain of HSP90 chaperone/DNA topoisomerase II/histidine kinase"/>
    <property type="match status" value="1"/>
</dbReference>
<dbReference type="GO" id="GO:0005886">
    <property type="term" value="C:plasma membrane"/>
    <property type="evidence" value="ECO:0007669"/>
    <property type="project" value="UniProtKB-SubCell"/>
</dbReference>
<keyword evidence="9" id="KW-0418">Kinase</keyword>
<dbReference type="SMART" id="SM00387">
    <property type="entry name" value="HATPase_c"/>
    <property type="match status" value="1"/>
</dbReference>
<evidence type="ECO:0000313" key="28">
    <source>
        <dbReference type="Proteomes" id="UP000005633"/>
    </source>
</evidence>
<evidence type="ECO:0000256" key="14">
    <source>
        <dbReference type="ARBA" id="ARBA00058004"/>
    </source>
</evidence>
<dbReference type="Gene3D" id="6.10.340.10">
    <property type="match status" value="1"/>
</dbReference>
<organism evidence="27 28">
    <name type="scientific">Azospira oryzae (strain ATCC BAA-33 / DSM 13638 / PS)</name>
    <name type="common">Dechlorosoma suillum</name>
    <dbReference type="NCBI Taxonomy" id="640081"/>
    <lineage>
        <taxon>Bacteria</taxon>
        <taxon>Pseudomonadati</taxon>
        <taxon>Pseudomonadota</taxon>
        <taxon>Betaproteobacteria</taxon>
        <taxon>Rhodocyclales</taxon>
        <taxon>Rhodocyclaceae</taxon>
        <taxon>Azospira</taxon>
    </lineage>
</organism>
<evidence type="ECO:0000256" key="5">
    <source>
        <dbReference type="ARBA" id="ARBA00022553"/>
    </source>
</evidence>
<dbReference type="Gene3D" id="1.10.287.130">
    <property type="match status" value="1"/>
</dbReference>
<dbReference type="eggNOG" id="COG0784">
    <property type="taxonomic scope" value="Bacteria"/>
</dbReference>
<name>G8QHN2_AZOOP</name>
<dbReference type="FunFam" id="1.10.287.130:FF:000002">
    <property type="entry name" value="Two-component osmosensing histidine kinase"/>
    <property type="match status" value="1"/>
</dbReference>
<keyword evidence="5 19" id="KW-0597">Phosphoprotein</keyword>
<keyword evidence="11 20" id="KW-1133">Transmembrane helix</keyword>
<dbReference type="InterPro" id="IPR003661">
    <property type="entry name" value="HisK_dim/P_dom"/>
</dbReference>
<dbReference type="KEGG" id="dsu:Dsui_0776"/>
<keyword evidence="8" id="KW-0547">Nucleotide-binding</keyword>
<dbReference type="SUPFAM" id="SSF47226">
    <property type="entry name" value="Histidine-containing phosphotransfer domain, HPT domain"/>
    <property type="match status" value="1"/>
</dbReference>
<comment type="subcellular location">
    <subcellularLocation>
        <location evidence="2">Cell membrane</location>
        <topology evidence="2">Multi-pass membrane protein</topology>
    </subcellularLocation>
</comment>
<dbReference type="Pfam" id="PF08448">
    <property type="entry name" value="PAS_4"/>
    <property type="match status" value="1"/>
</dbReference>
<dbReference type="PROSITE" id="PS50885">
    <property type="entry name" value="HAMP"/>
    <property type="match status" value="1"/>
</dbReference>
<feature type="domain" description="HPt" evidence="26">
    <location>
        <begin position="1127"/>
        <end position="1222"/>
    </location>
</feature>
<keyword evidence="7 20" id="KW-0812">Transmembrane</keyword>
<dbReference type="SMART" id="SM00448">
    <property type="entry name" value="REC"/>
    <property type="match status" value="2"/>
</dbReference>
<dbReference type="eggNOG" id="COG2198">
    <property type="taxonomic scope" value="Bacteria"/>
</dbReference>
<reference evidence="27 28" key="1">
    <citation type="journal article" date="2012" name="J. Bacteriol.">
        <title>Complete genome sequence of the anaerobic perchlorate-reducing bacterium Azospira suillum strain PS.</title>
        <authorList>
            <person name="Byrne-Bailey K.G."/>
            <person name="Coates J.D."/>
        </authorList>
    </citation>
    <scope>NUCLEOTIDE SEQUENCE [LARGE SCALE GENOMIC DNA]</scope>
    <source>
        <strain evidence="28">ATCC BAA-33 / DSM 13638 / PS</strain>
    </source>
</reference>
<evidence type="ECO:0000256" key="4">
    <source>
        <dbReference type="ARBA" id="ARBA00022475"/>
    </source>
</evidence>
<evidence type="ECO:0000256" key="11">
    <source>
        <dbReference type="ARBA" id="ARBA00022989"/>
    </source>
</evidence>
<dbReference type="PROSITE" id="PS50110">
    <property type="entry name" value="RESPONSE_REGULATORY"/>
    <property type="match status" value="2"/>
</dbReference>
<evidence type="ECO:0000256" key="6">
    <source>
        <dbReference type="ARBA" id="ARBA00022679"/>
    </source>
</evidence>
<evidence type="ECO:0000259" key="22">
    <source>
        <dbReference type="PROSITE" id="PS50110"/>
    </source>
</evidence>
<feature type="domain" description="Histidine kinase" evidence="21">
    <location>
        <begin position="585"/>
        <end position="806"/>
    </location>
</feature>
<evidence type="ECO:0000256" key="1">
    <source>
        <dbReference type="ARBA" id="ARBA00000085"/>
    </source>
</evidence>
<keyword evidence="13 20" id="KW-0472">Membrane</keyword>
<dbReference type="SUPFAM" id="SSF52172">
    <property type="entry name" value="CheY-like"/>
    <property type="match status" value="2"/>
</dbReference>
<dbReference type="InterPro" id="IPR000700">
    <property type="entry name" value="PAS-assoc_C"/>
</dbReference>
<dbReference type="InterPro" id="IPR000014">
    <property type="entry name" value="PAS"/>
</dbReference>
<dbReference type="PROSITE" id="PS50894">
    <property type="entry name" value="HPT"/>
    <property type="match status" value="1"/>
</dbReference>
<feature type="domain" description="Response regulatory" evidence="22">
    <location>
        <begin position="824"/>
        <end position="946"/>
    </location>
</feature>
<dbReference type="GO" id="GO:0000155">
    <property type="term" value="F:phosphorelay sensor kinase activity"/>
    <property type="evidence" value="ECO:0007669"/>
    <property type="project" value="InterPro"/>
</dbReference>
<dbReference type="PROSITE" id="PS50113">
    <property type="entry name" value="PAC"/>
    <property type="match status" value="1"/>
</dbReference>
<dbReference type="CDD" id="cd00130">
    <property type="entry name" value="PAS"/>
    <property type="match status" value="1"/>
</dbReference>
<evidence type="ECO:0000256" key="8">
    <source>
        <dbReference type="ARBA" id="ARBA00022741"/>
    </source>
</evidence>
<dbReference type="Pfam" id="PF00512">
    <property type="entry name" value="HisKA"/>
    <property type="match status" value="1"/>
</dbReference>
<evidence type="ECO:0000259" key="21">
    <source>
        <dbReference type="PROSITE" id="PS50109"/>
    </source>
</evidence>
<dbReference type="PROSITE" id="PS50112">
    <property type="entry name" value="PAS"/>
    <property type="match status" value="1"/>
</dbReference>
<dbReference type="OrthoDB" id="5290456at2"/>
<feature type="transmembrane region" description="Helical" evidence="20">
    <location>
        <begin position="339"/>
        <end position="360"/>
    </location>
</feature>
<dbReference type="SUPFAM" id="SSF55785">
    <property type="entry name" value="PYP-like sensor domain (PAS domain)"/>
    <property type="match status" value="1"/>
</dbReference>
<dbReference type="SMART" id="SM00091">
    <property type="entry name" value="PAS"/>
    <property type="match status" value="1"/>
</dbReference>
<dbReference type="HOGENOM" id="CLU_261057_0_0_4"/>
<evidence type="ECO:0000256" key="10">
    <source>
        <dbReference type="ARBA" id="ARBA00022840"/>
    </source>
</evidence>
<feature type="domain" description="HAMP" evidence="25">
    <location>
        <begin position="364"/>
        <end position="417"/>
    </location>
</feature>
<dbReference type="CDD" id="cd16922">
    <property type="entry name" value="HATPase_EvgS-ArcB-TorS-like"/>
    <property type="match status" value="1"/>
</dbReference>
<feature type="domain" description="PAC" evidence="24">
    <location>
        <begin position="515"/>
        <end position="567"/>
    </location>
</feature>
<dbReference type="Gene3D" id="3.30.450.20">
    <property type="entry name" value="PAS domain"/>
    <property type="match status" value="2"/>
</dbReference>
<dbReference type="SUPFAM" id="SSF47384">
    <property type="entry name" value="Homodimeric domain of signal transducing histidine kinase"/>
    <property type="match status" value="1"/>
</dbReference>
<dbReference type="Pfam" id="PF02518">
    <property type="entry name" value="HATPase_c"/>
    <property type="match status" value="1"/>
</dbReference>
<evidence type="ECO:0000259" key="23">
    <source>
        <dbReference type="PROSITE" id="PS50112"/>
    </source>
</evidence>
<comment type="subunit">
    <text evidence="15">At low DSF concentrations, interacts with RpfF.</text>
</comment>
<proteinExistence type="predicted"/>
<evidence type="ECO:0000256" key="2">
    <source>
        <dbReference type="ARBA" id="ARBA00004651"/>
    </source>
</evidence>
<evidence type="ECO:0000259" key="24">
    <source>
        <dbReference type="PROSITE" id="PS50113"/>
    </source>
</evidence>
<dbReference type="InterPro" id="IPR036097">
    <property type="entry name" value="HisK_dim/P_sf"/>
</dbReference>